<dbReference type="AlphaFoldDB" id="A0A1W1CGX8"/>
<feature type="compositionally biased region" description="Basic and acidic residues" evidence="1">
    <location>
        <begin position="122"/>
        <end position="133"/>
    </location>
</feature>
<evidence type="ECO:0000313" key="2">
    <source>
        <dbReference type="EMBL" id="SFV64941.1"/>
    </source>
</evidence>
<feature type="region of interest" description="Disordered" evidence="1">
    <location>
        <begin position="51"/>
        <end position="133"/>
    </location>
</feature>
<sequence length="133" mass="15048">MYFNSGNSFVRLEEYEKARNAYRKSLALYYSKDADENLQYIYGVAEEKQMITGQQKSAKKSNLAKKNENSQKKKKEGGSSNMKVSAAASNGANEKSKKSKQESQVSLNSGKAKLSSKQYELINKRQTNETKPW</sequence>
<protein>
    <submittedName>
        <fullName evidence="2">von Willebrand factor type A domain protein</fullName>
    </submittedName>
</protein>
<dbReference type="EMBL" id="FPHF01000082">
    <property type="protein sequence ID" value="SFV64941.1"/>
    <property type="molecule type" value="Genomic_DNA"/>
</dbReference>
<reference evidence="2" key="1">
    <citation type="submission" date="2016-10" db="EMBL/GenBank/DDBJ databases">
        <authorList>
            <person name="de Groot N.N."/>
        </authorList>
    </citation>
    <scope>NUCLEOTIDE SEQUENCE</scope>
</reference>
<proteinExistence type="predicted"/>
<evidence type="ECO:0000256" key="1">
    <source>
        <dbReference type="SAM" id="MobiDB-lite"/>
    </source>
</evidence>
<accession>A0A1W1CGX8</accession>
<gene>
    <name evidence="2" type="ORF">MNB_SM-4-1753</name>
</gene>
<name>A0A1W1CGX8_9ZZZZ</name>
<organism evidence="2">
    <name type="scientific">hydrothermal vent metagenome</name>
    <dbReference type="NCBI Taxonomy" id="652676"/>
    <lineage>
        <taxon>unclassified sequences</taxon>
        <taxon>metagenomes</taxon>
        <taxon>ecological metagenomes</taxon>
    </lineage>
</organism>